<dbReference type="Gene3D" id="3.30.70.330">
    <property type="match status" value="1"/>
</dbReference>
<dbReference type="HAMAP" id="MF_01369_B">
    <property type="entry name" value="Ribosomal_uL23_B"/>
    <property type="match status" value="1"/>
</dbReference>
<keyword evidence="4" id="KW-0694">RNA-binding</keyword>
<dbReference type="InterPro" id="IPR012677">
    <property type="entry name" value="Nucleotide-bd_a/b_plait_sf"/>
</dbReference>
<keyword evidence="3 4" id="KW-0687">Ribonucleoprotein</keyword>
<dbReference type="GO" id="GO:0005840">
    <property type="term" value="C:ribosome"/>
    <property type="evidence" value="ECO:0007669"/>
    <property type="project" value="UniProtKB-KW"/>
</dbReference>
<dbReference type="RefSeq" id="WP_045804771.1">
    <property type="nucleotide sequence ID" value="NZ_LANU01000002.1"/>
</dbReference>
<protein>
    <recommendedName>
        <fullName evidence="4">Large ribosomal subunit protein uL23</fullName>
    </recommendedName>
</protein>
<dbReference type="PATRIC" id="fig|1359167.3.peg.397"/>
<dbReference type="InterPro" id="IPR013025">
    <property type="entry name" value="Ribosomal_uL23-like"/>
</dbReference>
<dbReference type="SUPFAM" id="SSF54189">
    <property type="entry name" value="Ribosomal proteins S24e, L23 and L15e"/>
    <property type="match status" value="1"/>
</dbReference>
<accession>A0A0F3NBP4</accession>
<dbReference type="GO" id="GO:1990904">
    <property type="term" value="C:ribonucleoprotein complex"/>
    <property type="evidence" value="ECO:0007669"/>
    <property type="project" value="UniProtKB-KW"/>
</dbReference>
<name>A0A0F3NBP4_9RICK</name>
<evidence type="ECO:0000313" key="5">
    <source>
        <dbReference type="EMBL" id="KJV65470.1"/>
    </source>
</evidence>
<evidence type="ECO:0000256" key="4">
    <source>
        <dbReference type="HAMAP-Rule" id="MF_01369"/>
    </source>
</evidence>
<dbReference type="GO" id="GO:0003735">
    <property type="term" value="F:structural constituent of ribosome"/>
    <property type="evidence" value="ECO:0007669"/>
    <property type="project" value="InterPro"/>
</dbReference>
<dbReference type="InterPro" id="IPR012678">
    <property type="entry name" value="Ribosomal_uL23/eL15/eS24_sf"/>
</dbReference>
<comment type="caution">
    <text evidence="5">The sequence shown here is derived from an EMBL/GenBank/DDBJ whole genome shotgun (WGS) entry which is preliminary data.</text>
</comment>
<dbReference type="NCBIfam" id="NF004370">
    <property type="entry name" value="PRK05738.3-6"/>
    <property type="match status" value="1"/>
</dbReference>
<evidence type="ECO:0000256" key="3">
    <source>
        <dbReference type="ARBA" id="ARBA00023274"/>
    </source>
</evidence>
<dbReference type="Pfam" id="PF00276">
    <property type="entry name" value="Ribosomal_L23"/>
    <property type="match status" value="1"/>
</dbReference>
<keyword evidence="2 4" id="KW-0689">Ribosomal protein</keyword>
<dbReference type="GO" id="GO:0019843">
    <property type="term" value="F:rRNA binding"/>
    <property type="evidence" value="ECO:0007669"/>
    <property type="project" value="UniProtKB-UniRule"/>
</dbReference>
<comment type="function">
    <text evidence="4">One of the early assembly proteins it binds 23S rRNA. One of the proteins that surrounds the polypeptide exit tunnel on the outside of the ribosome. Forms the main docking site for trigger factor binding to the ribosome.</text>
</comment>
<gene>
    <name evidence="4" type="primary">rplW</name>
    <name evidence="5" type="ORF">EMUCRT_0412</name>
</gene>
<sequence length="96" mass="11362">MINYFNVIQSSIITEKAVLLNEKFNKYAVYVSVDANKQRIKKALKVVFDLDATRINVLNQKGKKKYFKGIFGRRKDRKKVYFSLPKDQNFKYMGMK</sequence>
<evidence type="ECO:0000256" key="1">
    <source>
        <dbReference type="ARBA" id="ARBA00006700"/>
    </source>
</evidence>
<evidence type="ECO:0000313" key="6">
    <source>
        <dbReference type="Proteomes" id="UP000033546"/>
    </source>
</evidence>
<comment type="similarity">
    <text evidence="1 4">Belongs to the universal ribosomal protein uL23 family.</text>
</comment>
<keyword evidence="4" id="KW-0699">rRNA-binding</keyword>
<proteinExistence type="inferred from homology"/>
<dbReference type="Proteomes" id="UP000033546">
    <property type="component" value="Unassembled WGS sequence"/>
</dbReference>
<organism evidence="5 6">
    <name type="scientific">Ehrlichia cf. muris str. EmCRT</name>
    <dbReference type="NCBI Taxonomy" id="1359167"/>
    <lineage>
        <taxon>Bacteria</taxon>
        <taxon>Pseudomonadati</taxon>
        <taxon>Pseudomonadota</taxon>
        <taxon>Alphaproteobacteria</taxon>
        <taxon>Rickettsiales</taxon>
        <taxon>Anaplasmataceae</taxon>
        <taxon>Ehrlichia</taxon>
    </lineage>
</organism>
<dbReference type="AlphaFoldDB" id="A0A0F3NBP4"/>
<reference evidence="5 6" key="1">
    <citation type="submission" date="2015-02" db="EMBL/GenBank/DDBJ databases">
        <title>Genome Sequencing of Rickettsiales.</title>
        <authorList>
            <person name="Daugherty S.C."/>
            <person name="Su Q."/>
            <person name="Abolude K."/>
            <person name="Beier-Sexton M."/>
            <person name="Carlyon J.A."/>
            <person name="Carter R."/>
            <person name="Day N.P."/>
            <person name="Dumler S.J."/>
            <person name="Dyachenko V."/>
            <person name="Godinez A."/>
            <person name="Kurtti T.J."/>
            <person name="Lichay M."/>
            <person name="Mullins K.E."/>
            <person name="Ott S."/>
            <person name="Pappas-Brown V."/>
            <person name="Paris D.H."/>
            <person name="Patel P."/>
            <person name="Richards A.L."/>
            <person name="Sadzewicz L."/>
            <person name="Sears K."/>
            <person name="Seidman D."/>
            <person name="Sengamalay N."/>
            <person name="Stenos J."/>
            <person name="Tallon L.J."/>
            <person name="Vincent G."/>
            <person name="Fraser C.M."/>
            <person name="Munderloh U."/>
            <person name="Dunning-Hotopp J.C."/>
        </authorList>
    </citation>
    <scope>NUCLEOTIDE SEQUENCE [LARGE SCALE GENOMIC DNA]</scope>
    <source>
        <strain evidence="5 6">EmCRT</strain>
    </source>
</reference>
<comment type="subunit">
    <text evidence="4">Part of the 50S ribosomal subunit. Contacts protein L29, and trigger factor when it is bound to the ribosome.</text>
</comment>
<dbReference type="EMBL" id="LANU01000002">
    <property type="protein sequence ID" value="KJV65470.1"/>
    <property type="molecule type" value="Genomic_DNA"/>
</dbReference>
<evidence type="ECO:0000256" key="2">
    <source>
        <dbReference type="ARBA" id="ARBA00022980"/>
    </source>
</evidence>
<dbReference type="GO" id="GO:0006412">
    <property type="term" value="P:translation"/>
    <property type="evidence" value="ECO:0007669"/>
    <property type="project" value="UniProtKB-UniRule"/>
</dbReference>